<name>A0A372DHG4_9GAMM</name>
<comment type="caution">
    <text evidence="3">The sequence shown here is derived from an EMBL/GenBank/DDBJ whole genome shotgun (WGS) entry which is preliminary data.</text>
</comment>
<dbReference type="OrthoDB" id="5703633at2"/>
<dbReference type="GO" id="GO:0005509">
    <property type="term" value="F:calcium ion binding"/>
    <property type="evidence" value="ECO:0007669"/>
    <property type="project" value="InterPro"/>
</dbReference>
<organism evidence="3 4">
    <name type="scientific">Cognatiluteimonas weifangensis</name>
    <dbReference type="NCBI Taxonomy" id="2303539"/>
    <lineage>
        <taxon>Bacteria</taxon>
        <taxon>Pseudomonadati</taxon>
        <taxon>Pseudomonadota</taxon>
        <taxon>Gammaproteobacteria</taxon>
        <taxon>Lysobacterales</taxon>
        <taxon>Lysobacteraceae</taxon>
        <taxon>Cognatiluteimonas</taxon>
    </lineage>
</organism>
<sequence length="121" mass="13235">MRAAARRSCSRATLPAAWLLAVSMALPLQAQVRGTSDYLARMDADRDGRVSLAEYQAWMGYGFEAMDRDRDGVLTPVELPGGRGNPLSREAHRTRLAATFSRQDRNGDGFLDAAELAAPPR</sequence>
<keyword evidence="1" id="KW-0732">Signal</keyword>
<protein>
    <recommendedName>
        <fullName evidence="2">EF-hand domain-containing protein</fullName>
    </recommendedName>
</protein>
<dbReference type="Gene3D" id="1.10.238.10">
    <property type="entry name" value="EF-hand"/>
    <property type="match status" value="1"/>
</dbReference>
<feature type="chain" id="PRO_5016745067" description="EF-hand domain-containing protein" evidence="1">
    <location>
        <begin position="31"/>
        <end position="121"/>
    </location>
</feature>
<evidence type="ECO:0000259" key="2">
    <source>
        <dbReference type="PROSITE" id="PS50222"/>
    </source>
</evidence>
<gene>
    <name evidence="3" type="ORF">D0Y53_11985</name>
</gene>
<evidence type="ECO:0000256" key="1">
    <source>
        <dbReference type="SAM" id="SignalP"/>
    </source>
</evidence>
<dbReference type="PROSITE" id="PS00018">
    <property type="entry name" value="EF_HAND_1"/>
    <property type="match status" value="2"/>
</dbReference>
<evidence type="ECO:0000313" key="4">
    <source>
        <dbReference type="Proteomes" id="UP000262917"/>
    </source>
</evidence>
<dbReference type="SUPFAM" id="SSF47473">
    <property type="entry name" value="EF-hand"/>
    <property type="match status" value="1"/>
</dbReference>
<dbReference type="RefSeq" id="WP_117203555.1">
    <property type="nucleotide sequence ID" value="NZ_JBHTBK010000043.1"/>
</dbReference>
<dbReference type="InterPro" id="IPR018247">
    <property type="entry name" value="EF_Hand_1_Ca_BS"/>
</dbReference>
<dbReference type="AlphaFoldDB" id="A0A372DHG4"/>
<accession>A0A372DHG4</accession>
<feature type="signal peptide" evidence="1">
    <location>
        <begin position="1"/>
        <end position="30"/>
    </location>
</feature>
<dbReference type="InterPro" id="IPR011992">
    <property type="entry name" value="EF-hand-dom_pair"/>
</dbReference>
<dbReference type="Proteomes" id="UP000262917">
    <property type="component" value="Unassembled WGS sequence"/>
</dbReference>
<evidence type="ECO:0000313" key="3">
    <source>
        <dbReference type="EMBL" id="RFP59018.1"/>
    </source>
</evidence>
<dbReference type="Pfam" id="PF13202">
    <property type="entry name" value="EF-hand_5"/>
    <property type="match status" value="3"/>
</dbReference>
<reference evidence="3 4" key="1">
    <citation type="submission" date="2018-08" db="EMBL/GenBank/DDBJ databases">
        <title>Lysobacter weifangensis sp. nov., a new member of the family 'Xanthomonadaceae', isolated from soil in a farmland.</title>
        <authorList>
            <person name="Zhao H."/>
        </authorList>
    </citation>
    <scope>NUCLEOTIDE SEQUENCE [LARGE SCALE GENOMIC DNA]</scope>
    <source>
        <strain evidence="3 4">WF-2</strain>
    </source>
</reference>
<dbReference type="EMBL" id="QVPD01000016">
    <property type="protein sequence ID" value="RFP59018.1"/>
    <property type="molecule type" value="Genomic_DNA"/>
</dbReference>
<feature type="domain" description="EF-hand" evidence="2">
    <location>
        <begin position="91"/>
        <end position="121"/>
    </location>
</feature>
<proteinExistence type="predicted"/>
<dbReference type="PROSITE" id="PS50222">
    <property type="entry name" value="EF_HAND_2"/>
    <property type="match status" value="1"/>
</dbReference>
<dbReference type="InterPro" id="IPR002048">
    <property type="entry name" value="EF_hand_dom"/>
</dbReference>
<keyword evidence="4" id="KW-1185">Reference proteome</keyword>